<evidence type="ECO:0000313" key="2">
    <source>
        <dbReference type="Proteomes" id="UP000242258"/>
    </source>
</evidence>
<dbReference type="Proteomes" id="UP000242258">
    <property type="component" value="Unassembled WGS sequence"/>
</dbReference>
<comment type="caution">
    <text evidence="1">The sequence shown here is derived from an EMBL/GenBank/DDBJ whole genome shotgun (WGS) entry which is preliminary data.</text>
</comment>
<dbReference type="RefSeq" id="WP_070048400.1">
    <property type="nucleotide sequence ID" value="NZ_CBCSDO010000003.1"/>
</dbReference>
<keyword evidence="2" id="KW-1185">Reference proteome</keyword>
<organism evidence="1 2">
    <name type="scientific">Rheinheimera salexigens</name>
    <dbReference type="NCBI Taxonomy" id="1628148"/>
    <lineage>
        <taxon>Bacteria</taxon>
        <taxon>Pseudomonadati</taxon>
        <taxon>Pseudomonadota</taxon>
        <taxon>Gammaproteobacteria</taxon>
        <taxon>Chromatiales</taxon>
        <taxon>Chromatiaceae</taxon>
        <taxon>Rheinheimera</taxon>
    </lineage>
</organism>
<reference evidence="2" key="1">
    <citation type="submission" date="2016-09" db="EMBL/GenBank/DDBJ databases">
        <authorList>
            <person name="Wan X."/>
            <person name="Hou S."/>
        </authorList>
    </citation>
    <scope>NUCLEOTIDE SEQUENCE [LARGE SCALE GENOMIC DNA]</scope>
    <source>
        <strain evidence="2">KH87</strain>
    </source>
</reference>
<sequence length="424" mass="49208">MFNNFYLCFTAANDINCQKVNLALEYWEVNFDTQPIKHHNNAKELAEQKGYKNATELLNEIKKYTSVVFNCANTVCPSCKKPSFVYSRTQQMQLIRQKSAPRCSECEINKRNTELAEIVNLLDKKIEEFKFPDVSFSSLINLDYLTKVTFLAWILDKEFQPYQNINLTREEVNLTGSESLDVKILNELSEKKLIHLVPQEQSAELLLISHAQSLIHSNQENTDKLLAKKIVNYQSIIPRPGLYLILPEDFLSMENYIERLLEDVLSTQLSTTDIQRIEELVLNNRLEIAYQLLNLTIAKHKISIDQNIKLDSVLTKLVREYSIKTVFNILDYQAKLTAAYLYSNRNVSYHIRPTIFCKKIESYMNYLETNNKLSFQKNLPDNFVGSSLEYFSSYYILGQLISWCNLSGNEIISKWINSSSNETD</sequence>
<proteinExistence type="predicted"/>
<dbReference type="EMBL" id="MKEK01000001">
    <property type="protein sequence ID" value="OEY68834.1"/>
    <property type="molecule type" value="Genomic_DNA"/>
</dbReference>
<dbReference type="OrthoDB" id="6713598at2"/>
<name>A0A1E7Q3Q0_9GAMM</name>
<accession>A0A1E7Q3Q0</accession>
<evidence type="ECO:0000313" key="1">
    <source>
        <dbReference type="EMBL" id="OEY68834.1"/>
    </source>
</evidence>
<dbReference type="AlphaFoldDB" id="A0A1E7Q3Q0"/>
<protein>
    <submittedName>
        <fullName evidence="1">Uncharacterized protein</fullName>
    </submittedName>
</protein>
<gene>
    <name evidence="1" type="ORF">BI198_04090</name>
</gene>